<keyword evidence="3" id="KW-1185">Reference proteome</keyword>
<reference evidence="2 3" key="1">
    <citation type="submission" date="2021-01" db="EMBL/GenBank/DDBJ databases">
        <title>Whole genome shotgun sequence of Catellatospora coxensis NBRC 107359.</title>
        <authorList>
            <person name="Komaki H."/>
            <person name="Tamura T."/>
        </authorList>
    </citation>
    <scope>NUCLEOTIDE SEQUENCE [LARGE SCALE GENOMIC DNA]</scope>
    <source>
        <strain evidence="2 3">NBRC 107359</strain>
    </source>
</reference>
<name>A0A8J3L315_9ACTN</name>
<gene>
    <name evidence="2" type="ORF">Cco03nite_24150</name>
</gene>
<feature type="compositionally biased region" description="Low complexity" evidence="1">
    <location>
        <begin position="90"/>
        <end position="102"/>
    </location>
</feature>
<feature type="region of interest" description="Disordered" evidence="1">
    <location>
        <begin position="90"/>
        <end position="111"/>
    </location>
</feature>
<comment type="caution">
    <text evidence="2">The sequence shown here is derived from an EMBL/GenBank/DDBJ whole genome shotgun (WGS) entry which is preliminary data.</text>
</comment>
<dbReference type="Proteomes" id="UP000630887">
    <property type="component" value="Unassembled WGS sequence"/>
</dbReference>
<evidence type="ECO:0000313" key="3">
    <source>
        <dbReference type="Proteomes" id="UP000630887"/>
    </source>
</evidence>
<proteinExistence type="predicted"/>
<organism evidence="2 3">
    <name type="scientific">Catellatospora coxensis</name>
    <dbReference type="NCBI Taxonomy" id="310354"/>
    <lineage>
        <taxon>Bacteria</taxon>
        <taxon>Bacillati</taxon>
        <taxon>Actinomycetota</taxon>
        <taxon>Actinomycetes</taxon>
        <taxon>Micromonosporales</taxon>
        <taxon>Micromonosporaceae</taxon>
        <taxon>Catellatospora</taxon>
    </lineage>
</organism>
<protein>
    <submittedName>
        <fullName evidence="2">Uncharacterized protein</fullName>
    </submittedName>
</protein>
<dbReference type="EMBL" id="BONI01000016">
    <property type="protein sequence ID" value="GIG05715.1"/>
    <property type="molecule type" value="Genomic_DNA"/>
</dbReference>
<dbReference type="AlphaFoldDB" id="A0A8J3L315"/>
<evidence type="ECO:0000256" key="1">
    <source>
        <dbReference type="SAM" id="MobiDB-lite"/>
    </source>
</evidence>
<sequence>MNSTGIGAYAAAFVAEHTATFMQALSTAASAAEQGRLREAALAGQRLSDGGRHLVKAVVRDALAADMWWALGDMLSMHPQAAWEQFAKRGTCPGPTAPAPGGDAHRGPGGDARAVARLRCRPRRRGAGIQHHVRPCRRATAPGGPSARRAVWIFVALPGSGADSTPLAGADVIRQWTSVLADENALTWLREVVTTQSAGPCGDDGPAG</sequence>
<accession>A0A8J3L315</accession>
<evidence type="ECO:0000313" key="2">
    <source>
        <dbReference type="EMBL" id="GIG05715.1"/>
    </source>
</evidence>